<keyword evidence="3" id="KW-1185">Reference proteome</keyword>
<feature type="domain" description="Dinitrogenase iron-molybdenum cofactor biosynthesis" evidence="1">
    <location>
        <begin position="16"/>
        <end position="104"/>
    </location>
</feature>
<dbReference type="eggNOG" id="arCOG02734">
    <property type="taxonomic scope" value="Archaea"/>
</dbReference>
<evidence type="ECO:0000313" key="3">
    <source>
        <dbReference type="Proteomes" id="UP000000663"/>
    </source>
</evidence>
<dbReference type="Gene3D" id="3.30.420.130">
    <property type="entry name" value="Dinitrogenase iron-molybdenum cofactor biosynthesis domain"/>
    <property type="match status" value="1"/>
</dbReference>
<dbReference type="STRING" id="351160.RCIX2401"/>
<dbReference type="GeneID" id="5144242"/>
<evidence type="ECO:0000259" key="1">
    <source>
        <dbReference type="Pfam" id="PF02579"/>
    </source>
</evidence>
<dbReference type="PANTHER" id="PTHR42983">
    <property type="entry name" value="DINITROGENASE IRON-MOLYBDENUM COFACTOR PROTEIN-RELATED"/>
    <property type="match status" value="1"/>
</dbReference>
<dbReference type="KEGG" id="rci:RCIX2401"/>
<reference evidence="2 3" key="1">
    <citation type="journal article" date="2006" name="Science">
        <title>Genome of rice cluster I archaea -- the key methane producers in the rice rhizosphere.</title>
        <authorList>
            <person name="Erkel C."/>
            <person name="Kube M."/>
            <person name="Reinhardt R."/>
            <person name="Liesack W."/>
        </authorList>
    </citation>
    <scope>NUCLEOTIDE SEQUENCE [LARGE SCALE GENOMIC DNA]</scope>
    <source>
        <strain evidence="3">DSM 22066 / NBRC 105507 / MRE50</strain>
    </source>
</reference>
<dbReference type="InterPro" id="IPR033913">
    <property type="entry name" value="MTH1175_dom"/>
</dbReference>
<dbReference type="EMBL" id="AM114193">
    <property type="protein sequence ID" value="CAJ37488.1"/>
    <property type="molecule type" value="Genomic_DNA"/>
</dbReference>
<sequence>MVKVAVPIESANGMLSELNDHFGMAEDFAVFEYDHGEISDLRFMHNDQEKPEPKTNAQFLADEGVKIVLAGFIGPHMLTVLLGEGIRVFKGAAGTLEDVLEDFKADMLTEVHTPGEMLD</sequence>
<accession>Q0W2A5</accession>
<proteinExistence type="predicted"/>
<dbReference type="InterPro" id="IPR036105">
    <property type="entry name" value="DiNase_FeMo-co_biosyn_sf"/>
</dbReference>
<dbReference type="Pfam" id="PF02579">
    <property type="entry name" value="Nitro_FeMo-Co"/>
    <property type="match status" value="1"/>
</dbReference>
<evidence type="ECO:0000313" key="2">
    <source>
        <dbReference type="EMBL" id="CAJ37488.1"/>
    </source>
</evidence>
<dbReference type="AlphaFoldDB" id="Q0W2A5"/>
<protein>
    <recommendedName>
        <fullName evidence="1">Dinitrogenase iron-molybdenum cofactor biosynthesis domain-containing protein</fullName>
    </recommendedName>
</protein>
<dbReference type="InterPro" id="IPR003731">
    <property type="entry name" value="Di-Nase_FeMo-co_biosynth"/>
</dbReference>
<name>Q0W2A5_METAR</name>
<organism evidence="2 3">
    <name type="scientific">Methanocella arvoryzae (strain DSM 22066 / NBRC 105507 / MRE50)</name>
    <dbReference type="NCBI Taxonomy" id="351160"/>
    <lineage>
        <taxon>Archaea</taxon>
        <taxon>Methanobacteriati</taxon>
        <taxon>Methanobacteriota</taxon>
        <taxon>Stenosarchaea group</taxon>
        <taxon>Methanomicrobia</taxon>
        <taxon>Methanocellales</taxon>
        <taxon>Methanocellaceae</taxon>
        <taxon>Methanocella</taxon>
    </lineage>
</organism>
<dbReference type="SUPFAM" id="SSF53146">
    <property type="entry name" value="Nitrogenase accessory factor-like"/>
    <property type="match status" value="1"/>
</dbReference>
<dbReference type="Proteomes" id="UP000000663">
    <property type="component" value="Chromosome"/>
</dbReference>
<dbReference type="RefSeq" id="WP_012035093.1">
    <property type="nucleotide sequence ID" value="NC_009464.1"/>
</dbReference>
<dbReference type="CDD" id="cd00851">
    <property type="entry name" value="MTH1175"/>
    <property type="match status" value="1"/>
</dbReference>
<dbReference type="PANTHER" id="PTHR42983:SF1">
    <property type="entry name" value="IRON-MOLYBDENUM PROTEIN"/>
    <property type="match status" value="1"/>
</dbReference>
<gene>
    <name evidence="2" type="ORF">RCIX2401</name>
</gene>
<dbReference type="OrthoDB" id="85838at2157"/>